<evidence type="ECO:0000313" key="2">
    <source>
        <dbReference type="EMBL" id="BDR58135.1"/>
    </source>
</evidence>
<organism evidence="2 3">
    <name type="scientific">Xylocopilactobacillus apicola</name>
    <dbReference type="NCBI Taxonomy" id="2932184"/>
    <lineage>
        <taxon>Bacteria</taxon>
        <taxon>Bacillati</taxon>
        <taxon>Bacillota</taxon>
        <taxon>Bacilli</taxon>
        <taxon>Lactobacillales</taxon>
        <taxon>Lactobacillaceae</taxon>
        <taxon>Xylocopilactobacillus</taxon>
    </lineage>
</organism>
<feature type="transmembrane region" description="Helical" evidence="1">
    <location>
        <begin position="349"/>
        <end position="367"/>
    </location>
</feature>
<keyword evidence="1" id="KW-1133">Transmembrane helix</keyword>
<evidence type="ECO:0000256" key="1">
    <source>
        <dbReference type="SAM" id="Phobius"/>
    </source>
</evidence>
<keyword evidence="1" id="KW-0472">Membrane</keyword>
<feature type="transmembrane region" description="Helical" evidence="1">
    <location>
        <begin position="126"/>
        <end position="145"/>
    </location>
</feature>
<feature type="transmembrane region" description="Helical" evidence="1">
    <location>
        <begin position="157"/>
        <end position="178"/>
    </location>
</feature>
<dbReference type="EMBL" id="AP026802">
    <property type="protein sequence ID" value="BDR58135.1"/>
    <property type="molecule type" value="Genomic_DNA"/>
</dbReference>
<name>A0AAU9D9H2_9LACO</name>
<feature type="transmembrane region" description="Helical" evidence="1">
    <location>
        <begin position="53"/>
        <end position="70"/>
    </location>
</feature>
<dbReference type="AlphaFoldDB" id="A0AAU9D9H2"/>
<sequence length="390" mass="44467">MDTKKHEIYISEDESKFKLPPDRKFEFVANGKIYQVKLIDNDQNQQSDLIKQSFWPLIIGTIAFFVMAQITNKKFLPISGTYSLASFVLVIGAITAFILLMVSFIGGKLKGVPRLKALSWRSFPTIILAFTSITVFFLMAFFWLIDVAFKGAVFDIYTSTVFAAIFLAITNYSVLFMAKNVSPSMITNLLIIVIISGVIFSIIVNQNSRWWQVNLSFLGSRAAKNAWQFNFTLILSALLMVALVDYLFVSLEKIYPNNWRLTLLRITLTMTAVCLGGVGLFPNVHGDILHELHDNSAFLMIYLLFFQIVAVRWLLPQVSKTFLIASYAMGGFVLFSGVMWHIFHYFSLTAFEIIAFILSFSWILLLIQNLEYLSRKPISRYILKENDTSD</sequence>
<feature type="transmembrane region" description="Helical" evidence="1">
    <location>
        <begin position="322"/>
        <end position="343"/>
    </location>
</feature>
<keyword evidence="1" id="KW-0812">Transmembrane</keyword>
<keyword evidence="3" id="KW-1185">Reference proteome</keyword>
<feature type="transmembrane region" description="Helical" evidence="1">
    <location>
        <begin position="226"/>
        <end position="249"/>
    </location>
</feature>
<dbReference type="Proteomes" id="UP001321861">
    <property type="component" value="Chromosome"/>
</dbReference>
<accession>A0AAU9D9H2</accession>
<feature type="transmembrane region" description="Helical" evidence="1">
    <location>
        <begin position="82"/>
        <end position="105"/>
    </location>
</feature>
<reference evidence="2 3" key="1">
    <citation type="journal article" date="2023" name="Microbiol. Spectr.">
        <title>Symbiosis of Carpenter Bees with Uncharacterized Lactic Acid Bacteria Showing NAD Auxotrophy.</title>
        <authorList>
            <person name="Kawasaki S."/>
            <person name="Ozawa K."/>
            <person name="Mori T."/>
            <person name="Yamamoto A."/>
            <person name="Ito M."/>
            <person name="Ohkuma M."/>
            <person name="Sakamoto M."/>
            <person name="Matsutani M."/>
        </authorList>
    </citation>
    <scope>NUCLEOTIDE SEQUENCE [LARGE SCALE GENOMIC DNA]</scope>
    <source>
        <strain evidence="2 3">XA3</strain>
    </source>
</reference>
<feature type="transmembrane region" description="Helical" evidence="1">
    <location>
        <begin position="296"/>
        <end position="315"/>
    </location>
</feature>
<feature type="transmembrane region" description="Helical" evidence="1">
    <location>
        <begin position="261"/>
        <end position="284"/>
    </location>
</feature>
<feature type="transmembrane region" description="Helical" evidence="1">
    <location>
        <begin position="185"/>
        <end position="206"/>
    </location>
</feature>
<evidence type="ECO:0000313" key="3">
    <source>
        <dbReference type="Proteomes" id="UP001321861"/>
    </source>
</evidence>
<gene>
    <name evidence="2" type="ORF">XA3_05760</name>
</gene>
<dbReference type="RefSeq" id="WP_317636053.1">
    <property type="nucleotide sequence ID" value="NZ_AP026802.1"/>
</dbReference>
<dbReference type="KEGG" id="xap:XA3_05760"/>
<protein>
    <submittedName>
        <fullName evidence="2">Transcriptional regulator</fullName>
    </submittedName>
</protein>
<proteinExistence type="predicted"/>